<dbReference type="PANTHER" id="PTHR38973">
    <property type="entry name" value="PLASMID PARTITIONING CONTROL PROTEIN-RELATED"/>
    <property type="match status" value="1"/>
</dbReference>
<organism evidence="5 6">
    <name type="scientific">Pantoea phytobeneficialis</name>
    <dbReference type="NCBI Taxonomy" id="2052056"/>
    <lineage>
        <taxon>Bacteria</taxon>
        <taxon>Pseudomonadati</taxon>
        <taxon>Pseudomonadota</taxon>
        <taxon>Gammaproteobacteria</taxon>
        <taxon>Enterobacterales</taxon>
        <taxon>Erwiniaceae</taxon>
        <taxon>Pantoea</taxon>
    </lineage>
</organism>
<dbReference type="Gene3D" id="1.10.10.2830">
    <property type="match status" value="1"/>
</dbReference>
<protein>
    <submittedName>
        <fullName evidence="5">Chromosome partitioning protein ParB</fullName>
    </submittedName>
    <submittedName>
        <fullName evidence="4">ParB family protein</fullName>
    </submittedName>
</protein>
<dbReference type="EMBL" id="CP024640">
    <property type="protein sequence ID" value="QGR09849.1"/>
    <property type="molecule type" value="Genomic_DNA"/>
</dbReference>
<dbReference type="EMBL" id="JAUOOM010000008">
    <property type="protein sequence ID" value="MDO6406882.1"/>
    <property type="molecule type" value="Genomic_DNA"/>
</dbReference>
<proteinExistence type="inferred from homology"/>
<geneLocation type="plasmid" evidence="6">
    <name>pmsr2d</name>
</geneLocation>
<dbReference type="NCBIfam" id="TIGR00180">
    <property type="entry name" value="parB_part"/>
    <property type="match status" value="1"/>
</dbReference>
<reference evidence="5" key="2">
    <citation type="journal article" date="2020" name="Environ. Microbiol.">
        <title>The extreme plant-growth-promoting properties of Pantoea phytobeneficialis MSR2 revealed by functional and genomic analysis.</title>
        <authorList>
            <person name="Nascimento F.X."/>
            <person name="Hernandez A.G."/>
            <person name="Glick B.R."/>
            <person name="Rossi M.J."/>
        </authorList>
    </citation>
    <scope>NUCLEOTIDE SEQUENCE</scope>
    <source>
        <strain evidence="5">MSR2</strain>
    </source>
</reference>
<evidence type="ECO:0000313" key="5">
    <source>
        <dbReference type="EMBL" id="QGR09849.1"/>
    </source>
</evidence>
<dbReference type="GO" id="GO:0003677">
    <property type="term" value="F:DNA binding"/>
    <property type="evidence" value="ECO:0007669"/>
    <property type="project" value="UniProtKB-KW"/>
</dbReference>
<evidence type="ECO:0000313" key="7">
    <source>
        <dbReference type="Proteomes" id="UP001171299"/>
    </source>
</evidence>
<dbReference type="InterPro" id="IPR004437">
    <property type="entry name" value="ParB/RepB/Spo0J"/>
</dbReference>
<dbReference type="InterPro" id="IPR003115">
    <property type="entry name" value="ParB_N"/>
</dbReference>
<evidence type="ECO:0000256" key="1">
    <source>
        <dbReference type="ARBA" id="ARBA00006295"/>
    </source>
</evidence>
<sequence>MTKVMKKMGRTLGNSNFSKMLSESEGARVFVLKSGKEARFVLTKVLHDDIEAQTYIDSSVNGRDQSLLTPESVADISRTITLQQFFPAIGREVDDRIEILDGSRRRAACLYNGTPFEVLVTKDELDLADARQLAVDIQTAKEHTLRELGKRLELMYPGDMSQAEIAKSEGISAAKITRAFQAASVPEEMIAVFPSGSDLAIADYQFLLDVAEKAKSKKLAISDIVAGVRERIEKQGETEFDDPVTKAKIIGYFRAESSRLKTPKATKKAAAENLVVFKDKKQFARKKVDTEKRLVTYEFSRISAEFQAELDAAIRAVAEKMVADKKS</sequence>
<dbReference type="Pfam" id="PF08775">
    <property type="entry name" value="ParB"/>
    <property type="match status" value="1"/>
</dbReference>
<evidence type="ECO:0000313" key="6">
    <source>
        <dbReference type="Proteomes" id="UP000424872"/>
    </source>
</evidence>
<evidence type="ECO:0000256" key="2">
    <source>
        <dbReference type="ARBA" id="ARBA00023125"/>
    </source>
</evidence>
<gene>
    <name evidence="5" type="ORF">CTZ24_25630</name>
    <name evidence="4" type="ORF">Q3404_09850</name>
</gene>
<dbReference type="CDD" id="cd16394">
    <property type="entry name" value="sopB_N"/>
    <property type="match status" value="1"/>
</dbReference>
<dbReference type="KEGG" id="ppho:CTZ24_25630"/>
<keyword evidence="2" id="KW-0238">DNA-binding</keyword>
<dbReference type="PANTHER" id="PTHR38973:SF1">
    <property type="entry name" value="PLASMID PARTITION PROTEIN B"/>
    <property type="match status" value="1"/>
</dbReference>
<dbReference type="InterPro" id="IPR014884">
    <property type="entry name" value="ParB_fam_C"/>
</dbReference>
<evidence type="ECO:0000259" key="3">
    <source>
        <dbReference type="SMART" id="SM00470"/>
    </source>
</evidence>
<dbReference type="SMART" id="SM00470">
    <property type="entry name" value="ParB"/>
    <property type="match status" value="1"/>
</dbReference>
<dbReference type="Proteomes" id="UP000424872">
    <property type="component" value="Plasmid pMSR2D"/>
</dbReference>
<evidence type="ECO:0000313" key="4">
    <source>
        <dbReference type="EMBL" id="MDO6406882.1"/>
    </source>
</evidence>
<feature type="domain" description="ParB-like N-terminal" evidence="3">
    <location>
        <begin position="54"/>
        <end position="137"/>
    </location>
</feature>
<geneLocation type="plasmid" evidence="5">
    <name>pMSR2D</name>
</geneLocation>
<dbReference type="Proteomes" id="UP001171299">
    <property type="component" value="Unassembled WGS sequence"/>
</dbReference>
<reference evidence="4" key="3">
    <citation type="submission" date="2023-07" db="EMBL/GenBank/DDBJ databases">
        <title>The extreme plant-growth-promoting properties of Pantoea phytobeneficialis PF55 revealed by functional and genomic analysis.</title>
        <authorList>
            <person name="Nascimento F.X."/>
            <person name="Marcio R.J."/>
        </authorList>
    </citation>
    <scope>NUCLEOTIDE SEQUENCE</scope>
    <source>
        <strain evidence="4">PF55</strain>
    </source>
</reference>
<reference evidence="6" key="1">
    <citation type="submission" date="2017-11" db="EMBL/GenBank/DDBJ databases">
        <title>Genome sequence of Pantoea sp. MSR2.</title>
        <authorList>
            <person name="Nascimento F.X."/>
        </authorList>
    </citation>
    <scope>NUCLEOTIDE SEQUENCE [LARGE SCALE GENOMIC DNA]</scope>
    <source>
        <strain evidence="6">MSR2</strain>
        <plasmid evidence="6">pmsr2d</plasmid>
    </source>
</reference>
<accession>A0AAP9HBS7</accession>
<name>A0AAP9HBS7_9GAMM</name>
<dbReference type="RefSeq" id="WP_208727275.1">
    <property type="nucleotide sequence ID" value="NZ_CP024640.1"/>
</dbReference>
<dbReference type="AlphaFoldDB" id="A0AAP9HBS7"/>
<keyword evidence="5" id="KW-0614">Plasmid</keyword>
<keyword evidence="7" id="KW-1185">Reference proteome</keyword>
<comment type="similarity">
    <text evidence="1">Belongs to the ParB family.</text>
</comment>